<dbReference type="Proteomes" id="UP000011864">
    <property type="component" value="Chromosome"/>
</dbReference>
<reference evidence="1 2" key="1">
    <citation type="journal article" date="2013" name="Genome Announc.">
        <title>Complete Genome Sequence of Glaciecola psychrophila Strain 170T.</title>
        <authorList>
            <person name="Yin J."/>
            <person name="Chen J."/>
            <person name="Liu G."/>
            <person name="Yu Y."/>
            <person name="Song L."/>
            <person name="Wang X."/>
            <person name="Qu X."/>
        </authorList>
    </citation>
    <scope>NUCLEOTIDE SEQUENCE [LARGE SCALE GENOMIC DNA]</scope>
    <source>
        <strain evidence="1 2">170</strain>
    </source>
</reference>
<gene>
    <name evidence="1" type="ORF">C427_2786</name>
</gene>
<evidence type="ECO:0000313" key="1">
    <source>
        <dbReference type="EMBL" id="AGH44895.1"/>
    </source>
</evidence>
<name>K7A1I1_9ALTE</name>
<keyword evidence="2" id="KW-1185">Reference proteome</keyword>
<dbReference type="PATRIC" id="fig|1129794.4.peg.2771"/>
<dbReference type="EMBL" id="CP003837">
    <property type="protein sequence ID" value="AGH44895.1"/>
    <property type="molecule type" value="Genomic_DNA"/>
</dbReference>
<evidence type="ECO:0000313" key="2">
    <source>
        <dbReference type="Proteomes" id="UP000011864"/>
    </source>
</evidence>
<organism evidence="1 2">
    <name type="scientific">Paraglaciecola psychrophila 170</name>
    <dbReference type="NCBI Taxonomy" id="1129794"/>
    <lineage>
        <taxon>Bacteria</taxon>
        <taxon>Pseudomonadati</taxon>
        <taxon>Pseudomonadota</taxon>
        <taxon>Gammaproteobacteria</taxon>
        <taxon>Alteromonadales</taxon>
        <taxon>Alteromonadaceae</taxon>
        <taxon>Paraglaciecola</taxon>
    </lineage>
</organism>
<sequence length="37" mass="4171">MSKDNKGKPLYLSPHVKKLASFIRTTNNVKVNNLARS</sequence>
<accession>K7A1I1</accession>
<protein>
    <submittedName>
        <fullName evidence="1">Uncharacterized protein</fullName>
    </submittedName>
</protein>
<dbReference type="KEGG" id="gps:C427_2786"/>
<dbReference type="HOGENOM" id="CLU_3346937_0_0_6"/>
<dbReference type="STRING" id="1129794.C427_2786"/>
<dbReference type="AlphaFoldDB" id="K7A1I1"/>
<proteinExistence type="predicted"/>